<gene>
    <name evidence="4" type="ORF">ACCQ42_02140</name>
</gene>
<feature type="compositionally biased region" description="Polar residues" evidence="1">
    <location>
        <begin position="33"/>
        <end position="43"/>
    </location>
</feature>
<keyword evidence="5" id="KW-1185">Reference proteome</keyword>
<feature type="signal peptide" evidence="2">
    <location>
        <begin position="1"/>
        <end position="24"/>
    </location>
</feature>
<evidence type="ECO:0000259" key="3">
    <source>
        <dbReference type="Pfam" id="PF03413"/>
    </source>
</evidence>
<feature type="compositionally biased region" description="Basic and acidic residues" evidence="1">
    <location>
        <begin position="46"/>
        <end position="62"/>
    </location>
</feature>
<reference evidence="4 5" key="1">
    <citation type="journal article" date="2025" name="Anaerobe">
        <title>Description of Anaerococcus kampingiae sp. nov., Anaerococcus groningensis sp. nov., Anaerococcus martiniensis sp. nov., and Anaerococcus cruorum sp. nov., isolated from human clinical specimens.</title>
        <authorList>
            <person name="Boiten K.E."/>
            <person name="Meijer J."/>
            <person name="van Wezel E.M."/>
            <person name="Veloo A.C.M."/>
        </authorList>
    </citation>
    <scope>NUCLEOTIDE SEQUENCE [LARGE SCALE GENOMIC DNA]</scope>
    <source>
        <strain evidence="4 5">ENR0874</strain>
    </source>
</reference>
<evidence type="ECO:0000313" key="4">
    <source>
        <dbReference type="EMBL" id="MFO3666571.1"/>
    </source>
</evidence>
<evidence type="ECO:0000256" key="2">
    <source>
        <dbReference type="SAM" id="SignalP"/>
    </source>
</evidence>
<comment type="caution">
    <text evidence="4">The sequence shown here is derived from an EMBL/GenBank/DDBJ whole genome shotgun (WGS) entry which is preliminary data.</text>
</comment>
<dbReference type="RefSeq" id="WP_410035215.1">
    <property type="nucleotide sequence ID" value="NZ_JBGMEF010000011.1"/>
</dbReference>
<dbReference type="Gene3D" id="3.10.450.40">
    <property type="match status" value="2"/>
</dbReference>
<evidence type="ECO:0000313" key="5">
    <source>
        <dbReference type="Proteomes" id="UP001637994"/>
    </source>
</evidence>
<accession>A0ABW9MCM0</accession>
<organism evidence="4 5">
    <name type="scientific">Anaerococcus kampingae</name>
    <dbReference type="NCBI Taxonomy" id="3115614"/>
    <lineage>
        <taxon>Bacteria</taxon>
        <taxon>Bacillati</taxon>
        <taxon>Bacillota</taxon>
        <taxon>Tissierellia</taxon>
        <taxon>Tissierellales</taxon>
        <taxon>Peptoniphilaceae</taxon>
        <taxon>Anaerococcus</taxon>
    </lineage>
</organism>
<dbReference type="PROSITE" id="PS51257">
    <property type="entry name" value="PROKAR_LIPOPROTEIN"/>
    <property type="match status" value="1"/>
</dbReference>
<dbReference type="EMBL" id="JBGMEF010000011">
    <property type="protein sequence ID" value="MFO3666571.1"/>
    <property type="molecule type" value="Genomic_DNA"/>
</dbReference>
<feature type="chain" id="PRO_5045066649" evidence="2">
    <location>
        <begin position="25"/>
        <end position="204"/>
    </location>
</feature>
<proteinExistence type="predicted"/>
<feature type="domain" description="PepSY" evidence="3">
    <location>
        <begin position="148"/>
        <end position="203"/>
    </location>
</feature>
<name>A0ABW9MCM0_9FIRM</name>
<feature type="region of interest" description="Disordered" evidence="1">
    <location>
        <begin position="24"/>
        <end position="62"/>
    </location>
</feature>
<sequence length="204" mass="22915">MKIKNLSLILLASLILGACGNKDAKPVEDAKQKPSQVEDTNTGVKEVSEDDKKTDDTDKEKAPEVAMNMEDAVKIFHEHNFGDASADSFNFDKIKVEILDKDIIYSIEGFKDGKEYQLKINNNGKILEEKIEDDDDKKKLAIDFTKIISGEDAWEKSLEGQAEDVKVKEYELKIEDGKVVYDIELDNGKDVKIDATTGDIIKRN</sequence>
<protein>
    <submittedName>
        <fullName evidence="4">PepSY domain-containing protein</fullName>
    </submittedName>
</protein>
<evidence type="ECO:0000256" key="1">
    <source>
        <dbReference type="SAM" id="MobiDB-lite"/>
    </source>
</evidence>
<dbReference type="Pfam" id="PF03413">
    <property type="entry name" value="PepSY"/>
    <property type="match status" value="1"/>
</dbReference>
<dbReference type="Proteomes" id="UP001637994">
    <property type="component" value="Unassembled WGS sequence"/>
</dbReference>
<dbReference type="InterPro" id="IPR025711">
    <property type="entry name" value="PepSY"/>
</dbReference>
<keyword evidence="2" id="KW-0732">Signal</keyword>